<protein>
    <submittedName>
        <fullName evidence="1">Uncharacterized protein</fullName>
    </submittedName>
</protein>
<organism evidence="1 2">
    <name type="scientific">Rhizophagus irregularis (strain DAOM 197198w)</name>
    <name type="common">Glomus intraradices</name>
    <dbReference type="NCBI Taxonomy" id="1432141"/>
    <lineage>
        <taxon>Eukaryota</taxon>
        <taxon>Fungi</taxon>
        <taxon>Fungi incertae sedis</taxon>
        <taxon>Mucoromycota</taxon>
        <taxon>Glomeromycotina</taxon>
        <taxon>Glomeromycetes</taxon>
        <taxon>Glomerales</taxon>
        <taxon>Glomeraceae</taxon>
        <taxon>Rhizophagus</taxon>
    </lineage>
</organism>
<dbReference type="AlphaFoldDB" id="A0A015IAL8"/>
<evidence type="ECO:0000313" key="1">
    <source>
        <dbReference type="EMBL" id="EXX50855.1"/>
    </source>
</evidence>
<dbReference type="Proteomes" id="UP000022910">
    <property type="component" value="Unassembled WGS sequence"/>
</dbReference>
<name>A0A015IAL8_RHIIW</name>
<gene>
    <name evidence="1" type="ORF">RirG_266820</name>
</gene>
<comment type="caution">
    <text evidence="1">The sequence shown here is derived from an EMBL/GenBank/DDBJ whole genome shotgun (WGS) entry which is preliminary data.</text>
</comment>
<reference evidence="1 2" key="1">
    <citation type="submission" date="2014-02" db="EMBL/GenBank/DDBJ databases">
        <title>Single nucleus genome sequencing reveals high similarity among nuclei of an endomycorrhizal fungus.</title>
        <authorList>
            <person name="Lin K."/>
            <person name="Geurts R."/>
            <person name="Zhang Z."/>
            <person name="Limpens E."/>
            <person name="Saunders D.G."/>
            <person name="Mu D."/>
            <person name="Pang E."/>
            <person name="Cao H."/>
            <person name="Cha H."/>
            <person name="Lin T."/>
            <person name="Zhou Q."/>
            <person name="Shang Y."/>
            <person name="Li Y."/>
            <person name="Ivanov S."/>
            <person name="Sharma T."/>
            <person name="Velzen R.V."/>
            <person name="Ruijter N.D."/>
            <person name="Aanen D.K."/>
            <person name="Win J."/>
            <person name="Kamoun S."/>
            <person name="Bisseling T."/>
            <person name="Huang S."/>
        </authorList>
    </citation>
    <scope>NUCLEOTIDE SEQUENCE [LARGE SCALE GENOMIC DNA]</scope>
    <source>
        <strain evidence="2">DAOM197198w</strain>
    </source>
</reference>
<keyword evidence="2" id="KW-1185">Reference proteome</keyword>
<proteinExistence type="predicted"/>
<dbReference type="EMBL" id="JEMT01029762">
    <property type="protein sequence ID" value="EXX50855.1"/>
    <property type="molecule type" value="Genomic_DNA"/>
</dbReference>
<dbReference type="HOGENOM" id="CLU_2923928_0_0_1"/>
<accession>A0A015IAL8</accession>
<sequence>MATGIQDLKVTQILPKYLILSLRRNWLGEMGFGEKGFGEKSGYPFSEQHHFNIQVTYIIAT</sequence>
<evidence type="ECO:0000313" key="2">
    <source>
        <dbReference type="Proteomes" id="UP000022910"/>
    </source>
</evidence>